<proteinExistence type="inferred from homology"/>
<dbReference type="PROSITE" id="PS51387">
    <property type="entry name" value="FAD_PCMH"/>
    <property type="match status" value="1"/>
</dbReference>
<keyword evidence="9" id="KW-1185">Reference proteome</keyword>
<dbReference type="InterPro" id="IPR016169">
    <property type="entry name" value="FAD-bd_PCMH_sub2"/>
</dbReference>
<evidence type="ECO:0000313" key="9">
    <source>
        <dbReference type="Proteomes" id="UP000247498"/>
    </source>
</evidence>
<evidence type="ECO:0000259" key="7">
    <source>
        <dbReference type="PROSITE" id="PS51387"/>
    </source>
</evidence>
<dbReference type="Proteomes" id="UP000247498">
    <property type="component" value="Unassembled WGS sequence"/>
</dbReference>
<comment type="similarity">
    <text evidence="2">Belongs to the oxygen-dependent FAD-linked oxidoreductase family.</text>
</comment>
<evidence type="ECO:0000313" key="8">
    <source>
        <dbReference type="EMBL" id="GBF92671.1"/>
    </source>
</evidence>
<dbReference type="SUPFAM" id="SSF56176">
    <property type="entry name" value="FAD-binding/transporter-associated domain-like"/>
    <property type="match status" value="1"/>
</dbReference>
<keyword evidence="6" id="KW-0732">Signal</keyword>
<dbReference type="InParanoid" id="A0A2V0NYG0"/>
<dbReference type="Pfam" id="PF01565">
    <property type="entry name" value="FAD_binding_4"/>
    <property type="match status" value="1"/>
</dbReference>
<dbReference type="OrthoDB" id="525608at2759"/>
<dbReference type="Gene3D" id="3.30.465.10">
    <property type="match status" value="1"/>
</dbReference>
<protein>
    <recommendedName>
        <fullName evidence="7">FAD-binding PCMH-type domain-containing protein</fullName>
    </recommendedName>
</protein>
<dbReference type="InterPro" id="IPR012951">
    <property type="entry name" value="BBE"/>
</dbReference>
<dbReference type="InterPro" id="IPR050416">
    <property type="entry name" value="FAD-linked_Oxidoreductase"/>
</dbReference>
<dbReference type="GO" id="GO:0071949">
    <property type="term" value="F:FAD binding"/>
    <property type="evidence" value="ECO:0007669"/>
    <property type="project" value="InterPro"/>
</dbReference>
<evidence type="ECO:0000256" key="1">
    <source>
        <dbReference type="ARBA" id="ARBA00001974"/>
    </source>
</evidence>
<dbReference type="STRING" id="307507.A0A2V0NYG0"/>
<comment type="cofactor">
    <cofactor evidence="1">
        <name>FAD</name>
        <dbReference type="ChEBI" id="CHEBI:57692"/>
    </cofactor>
</comment>
<evidence type="ECO:0000256" key="2">
    <source>
        <dbReference type="ARBA" id="ARBA00005466"/>
    </source>
</evidence>
<keyword evidence="5" id="KW-0560">Oxidoreductase</keyword>
<name>A0A2V0NYG0_9CHLO</name>
<evidence type="ECO:0000256" key="4">
    <source>
        <dbReference type="ARBA" id="ARBA00022827"/>
    </source>
</evidence>
<dbReference type="EMBL" id="BDRX01000034">
    <property type="protein sequence ID" value="GBF92671.1"/>
    <property type="molecule type" value="Genomic_DNA"/>
</dbReference>
<dbReference type="PANTHER" id="PTHR42973:SF39">
    <property type="entry name" value="FAD-BINDING PCMH-TYPE DOMAIN-CONTAINING PROTEIN"/>
    <property type="match status" value="1"/>
</dbReference>
<keyword evidence="4" id="KW-0274">FAD</keyword>
<dbReference type="Pfam" id="PF08031">
    <property type="entry name" value="BBE"/>
    <property type="match status" value="1"/>
</dbReference>
<feature type="signal peptide" evidence="6">
    <location>
        <begin position="1"/>
        <end position="33"/>
    </location>
</feature>
<sequence length="621" mass="64928">MTPPARPERRCGTAVRLAALLFVAALAVAPAAAQGVLGRLKDDIHALLTPGDGPKGDWGTTIFSEEMLRICLAQTFNTSRAVWPEDAAYDGARKMAWGRSARPAAVVYAYSTEEVAAAVKCASTWGHQISAAGRRHSYQGWSVMSGYVVIDLSNITAIDIDSAAMTGKVGAGNTNGLWLAAVVKSGIPGAAALIGSCASVGVTGFVLGGGQGDISPLVGLGADQLLEAEVVTANGTVVTASKDSHPDLFWALRGGGGGLGIITRLTLKIARVPDPARVTWLAVQYAASPANTVDVMLALQRYLAKGDRRLGGGAFLQPGVYVELILLFLGSAEDAVRTMSGGGLLDPALLEPSKASSLEVDFGGAAPPPAWLPPKGVTVRQFPGYGYAAAQQSCSGYLQTPDGAAALGLPAAPFPCDRGTLDRVLGQLALPASDLNVGISHIWARNFSYLGTGGIQVRELPKEGWEALVRAAKDPGPDDGTPYAAARRAVKAGTQLGLNNHLTHGAAADVASDATAYRWRGRYTLITWDTGLASINHSQPLSKLADYIRACRDTALEIRAALEPYLTERDGGYYNYPAIGVRNFESFYWGANAARLAKVKAAWDPLGVFSKPSTVGPAGMF</sequence>
<keyword evidence="3" id="KW-0285">Flavoprotein</keyword>
<comment type="caution">
    <text evidence="8">The sequence shown here is derived from an EMBL/GenBank/DDBJ whole genome shotgun (WGS) entry which is preliminary data.</text>
</comment>
<gene>
    <name evidence="8" type="ORF">Rsub_05040</name>
</gene>
<dbReference type="PANTHER" id="PTHR42973">
    <property type="entry name" value="BINDING OXIDOREDUCTASE, PUTATIVE (AFU_ORTHOLOGUE AFUA_1G17690)-RELATED"/>
    <property type="match status" value="1"/>
</dbReference>
<organism evidence="8 9">
    <name type="scientific">Raphidocelis subcapitata</name>
    <dbReference type="NCBI Taxonomy" id="307507"/>
    <lineage>
        <taxon>Eukaryota</taxon>
        <taxon>Viridiplantae</taxon>
        <taxon>Chlorophyta</taxon>
        <taxon>core chlorophytes</taxon>
        <taxon>Chlorophyceae</taxon>
        <taxon>CS clade</taxon>
        <taxon>Sphaeropleales</taxon>
        <taxon>Selenastraceae</taxon>
        <taxon>Raphidocelis</taxon>
    </lineage>
</organism>
<evidence type="ECO:0000256" key="3">
    <source>
        <dbReference type="ARBA" id="ARBA00022630"/>
    </source>
</evidence>
<evidence type="ECO:0000256" key="5">
    <source>
        <dbReference type="ARBA" id="ARBA00023002"/>
    </source>
</evidence>
<dbReference type="Gene3D" id="3.40.462.20">
    <property type="match status" value="1"/>
</dbReference>
<dbReference type="AlphaFoldDB" id="A0A2V0NYG0"/>
<feature type="domain" description="FAD-binding PCMH-type" evidence="7">
    <location>
        <begin position="99"/>
        <end position="272"/>
    </location>
</feature>
<feature type="chain" id="PRO_5016139153" description="FAD-binding PCMH-type domain-containing protein" evidence="6">
    <location>
        <begin position="34"/>
        <end position="621"/>
    </location>
</feature>
<accession>A0A2V0NYG0</accession>
<dbReference type="InterPro" id="IPR036318">
    <property type="entry name" value="FAD-bd_PCMH-like_sf"/>
</dbReference>
<dbReference type="InterPro" id="IPR006094">
    <property type="entry name" value="Oxid_FAD_bind_N"/>
</dbReference>
<dbReference type="InterPro" id="IPR016166">
    <property type="entry name" value="FAD-bd_PCMH"/>
</dbReference>
<evidence type="ECO:0000256" key="6">
    <source>
        <dbReference type="SAM" id="SignalP"/>
    </source>
</evidence>
<reference evidence="8 9" key="1">
    <citation type="journal article" date="2018" name="Sci. Rep.">
        <title>Raphidocelis subcapitata (=Pseudokirchneriella subcapitata) provides an insight into genome evolution and environmental adaptations in the Sphaeropleales.</title>
        <authorList>
            <person name="Suzuki S."/>
            <person name="Yamaguchi H."/>
            <person name="Nakajima N."/>
            <person name="Kawachi M."/>
        </authorList>
    </citation>
    <scope>NUCLEOTIDE SEQUENCE [LARGE SCALE GENOMIC DNA]</scope>
    <source>
        <strain evidence="8 9">NIES-35</strain>
    </source>
</reference>
<dbReference type="GO" id="GO:0016491">
    <property type="term" value="F:oxidoreductase activity"/>
    <property type="evidence" value="ECO:0007669"/>
    <property type="project" value="UniProtKB-KW"/>
</dbReference>